<gene>
    <name evidence="1" type="ORF">HGM15179_008713</name>
</gene>
<sequence>MTRHSEVVTTIPRDNFTCSQYPFGPGALVDMEIGNRDSSRAGVSDPLLKLFRELNRGKLASAQETLGAHRYSSTVCIVLPHYYSVPPDSTPV</sequence>
<evidence type="ECO:0000313" key="1">
    <source>
        <dbReference type="EMBL" id="TRZ18406.1"/>
    </source>
</evidence>
<dbReference type="Proteomes" id="UP000796761">
    <property type="component" value="Unassembled WGS sequence"/>
</dbReference>
<dbReference type="EMBL" id="SWJQ01000225">
    <property type="protein sequence ID" value="TRZ18406.1"/>
    <property type="molecule type" value="Genomic_DNA"/>
</dbReference>
<comment type="caution">
    <text evidence="1">The sequence shown here is derived from an EMBL/GenBank/DDBJ whole genome shotgun (WGS) entry which is preliminary data.</text>
</comment>
<organism evidence="1 2">
    <name type="scientific">Zosterops borbonicus</name>
    <dbReference type="NCBI Taxonomy" id="364589"/>
    <lineage>
        <taxon>Eukaryota</taxon>
        <taxon>Metazoa</taxon>
        <taxon>Chordata</taxon>
        <taxon>Craniata</taxon>
        <taxon>Vertebrata</taxon>
        <taxon>Euteleostomi</taxon>
        <taxon>Archelosauria</taxon>
        <taxon>Archosauria</taxon>
        <taxon>Dinosauria</taxon>
        <taxon>Saurischia</taxon>
        <taxon>Theropoda</taxon>
        <taxon>Coelurosauria</taxon>
        <taxon>Aves</taxon>
        <taxon>Neognathae</taxon>
        <taxon>Neoaves</taxon>
        <taxon>Telluraves</taxon>
        <taxon>Australaves</taxon>
        <taxon>Passeriformes</taxon>
        <taxon>Sylvioidea</taxon>
        <taxon>Zosteropidae</taxon>
        <taxon>Zosterops</taxon>
    </lineage>
</organism>
<name>A0A8K1LLU8_9PASS</name>
<reference evidence="1" key="1">
    <citation type="submission" date="2019-04" db="EMBL/GenBank/DDBJ databases">
        <title>Genome assembly of Zosterops borbonicus 15179.</title>
        <authorList>
            <person name="Leroy T."/>
            <person name="Anselmetti Y."/>
            <person name="Tilak M.-K."/>
            <person name="Nabholz B."/>
        </authorList>
    </citation>
    <scope>NUCLEOTIDE SEQUENCE</scope>
    <source>
        <strain evidence="1">HGM_15179</strain>
        <tissue evidence="1">Muscle</tissue>
    </source>
</reference>
<dbReference type="AlphaFoldDB" id="A0A8K1LLU8"/>
<protein>
    <submittedName>
        <fullName evidence="1">Uncharacterized protein</fullName>
    </submittedName>
</protein>
<keyword evidence="2" id="KW-1185">Reference proteome</keyword>
<accession>A0A8K1LLU8</accession>
<proteinExistence type="predicted"/>
<evidence type="ECO:0000313" key="2">
    <source>
        <dbReference type="Proteomes" id="UP000796761"/>
    </source>
</evidence>